<keyword evidence="1" id="KW-0808">Transferase</keyword>
<reference evidence="1" key="1">
    <citation type="submission" date="2013-08" db="EMBL/GenBank/DDBJ databases">
        <authorList>
            <person name="Mendez C."/>
            <person name="Richter M."/>
            <person name="Ferrer M."/>
            <person name="Sanchez J."/>
        </authorList>
    </citation>
    <scope>NUCLEOTIDE SEQUENCE</scope>
</reference>
<dbReference type="SUPFAM" id="SSF53756">
    <property type="entry name" value="UDP-Glycosyltransferase/glycogen phosphorylase"/>
    <property type="match status" value="1"/>
</dbReference>
<proteinExistence type="predicted"/>
<comment type="caution">
    <text evidence="1">The sequence shown here is derived from an EMBL/GenBank/DDBJ whole genome shotgun (WGS) entry which is preliminary data.</text>
</comment>
<sequence length="170" mass="19923">WGPQKNIELALSTLKRLKKEGFKFRLVLSGKTNLKFPGYIKYFNELVVRYSEIIDEHLNYVEEKEILQLFLRTDLVLVPYNTPGGHSGVLETAITFDNDSIVLDFPEYQEQAKDIDFVTICKASEFYDKLKQRVELLQDHKLIKIRPKIEIAKSHVERILINEYTGYNIK</sequence>
<dbReference type="AlphaFoldDB" id="T0YIC3"/>
<dbReference type="Gene3D" id="3.40.50.2000">
    <property type="entry name" value="Glycogen Phosphorylase B"/>
    <property type="match status" value="1"/>
</dbReference>
<dbReference type="EMBL" id="AUZX01014613">
    <property type="protein sequence ID" value="EQD31707.1"/>
    <property type="molecule type" value="Genomic_DNA"/>
</dbReference>
<feature type="non-terminal residue" evidence="1">
    <location>
        <position position="1"/>
    </location>
</feature>
<accession>T0YIC3</accession>
<protein>
    <submittedName>
        <fullName evidence="1">Glycosyl transferase, group 1</fullName>
    </submittedName>
</protein>
<reference evidence="1" key="2">
    <citation type="journal article" date="2014" name="ISME J.">
        <title>Microbial stratification in low pH oxic and suboxic macroscopic growths along an acid mine drainage.</title>
        <authorList>
            <person name="Mendez-Garcia C."/>
            <person name="Mesa V."/>
            <person name="Sprenger R.R."/>
            <person name="Richter M."/>
            <person name="Diez M.S."/>
            <person name="Solano J."/>
            <person name="Bargiela R."/>
            <person name="Golyshina O.V."/>
            <person name="Manteca A."/>
            <person name="Ramos J.L."/>
            <person name="Gallego J.R."/>
            <person name="Llorente I."/>
            <person name="Martins Dos Santos V.A."/>
            <person name="Jensen O.N."/>
            <person name="Pelaez A.I."/>
            <person name="Sanchez J."/>
            <person name="Ferrer M."/>
        </authorList>
    </citation>
    <scope>NUCLEOTIDE SEQUENCE</scope>
</reference>
<organism evidence="1">
    <name type="scientific">mine drainage metagenome</name>
    <dbReference type="NCBI Taxonomy" id="410659"/>
    <lineage>
        <taxon>unclassified sequences</taxon>
        <taxon>metagenomes</taxon>
        <taxon>ecological metagenomes</taxon>
    </lineage>
</organism>
<gene>
    <name evidence="1" type="ORF">B1A_19797</name>
</gene>
<evidence type="ECO:0000313" key="1">
    <source>
        <dbReference type="EMBL" id="EQD31707.1"/>
    </source>
</evidence>
<dbReference type="GO" id="GO:0016740">
    <property type="term" value="F:transferase activity"/>
    <property type="evidence" value="ECO:0007669"/>
    <property type="project" value="UniProtKB-KW"/>
</dbReference>
<name>T0YIC3_9ZZZZ</name>